<feature type="chain" id="PRO_5015772046" evidence="2">
    <location>
        <begin position="19"/>
        <end position="118"/>
    </location>
</feature>
<dbReference type="RefSeq" id="XP_024723537.1">
    <property type="nucleotide sequence ID" value="XM_024867416.1"/>
</dbReference>
<reference evidence="3 4" key="1">
    <citation type="journal article" date="2018" name="New Phytol.">
        <title>Comparative genomics and transcriptomics depict ericoid mycorrhizal fungi as versatile saprotrophs and plant mutualists.</title>
        <authorList>
            <person name="Martino E."/>
            <person name="Morin E."/>
            <person name="Grelet G.A."/>
            <person name="Kuo A."/>
            <person name="Kohler A."/>
            <person name="Daghino S."/>
            <person name="Barry K.W."/>
            <person name="Cichocki N."/>
            <person name="Clum A."/>
            <person name="Dockter R.B."/>
            <person name="Hainaut M."/>
            <person name="Kuo R.C."/>
            <person name="LaButti K."/>
            <person name="Lindahl B.D."/>
            <person name="Lindquist E.A."/>
            <person name="Lipzen A."/>
            <person name="Khouja H.R."/>
            <person name="Magnuson J."/>
            <person name="Murat C."/>
            <person name="Ohm R.A."/>
            <person name="Singer S.W."/>
            <person name="Spatafora J.W."/>
            <person name="Wang M."/>
            <person name="Veneault-Fourrey C."/>
            <person name="Henrissat B."/>
            <person name="Grigoriev I.V."/>
            <person name="Martin F.M."/>
            <person name="Perotto S."/>
        </authorList>
    </citation>
    <scope>NUCLEOTIDE SEQUENCE [LARGE SCALE GENOMIC DNA]</scope>
    <source>
        <strain evidence="3 4">ATCC 22711</strain>
    </source>
</reference>
<dbReference type="Proteomes" id="UP000241818">
    <property type="component" value="Unassembled WGS sequence"/>
</dbReference>
<feature type="signal peptide" evidence="2">
    <location>
        <begin position="1"/>
        <end position="18"/>
    </location>
</feature>
<gene>
    <name evidence="3" type="ORF">M430DRAFT_40653</name>
</gene>
<dbReference type="EMBL" id="KZ679008">
    <property type="protein sequence ID" value="PSS23491.1"/>
    <property type="molecule type" value="Genomic_DNA"/>
</dbReference>
<sequence length="118" mass="12678">MQLYQVIVGAALLVPALAAGTPPPTSKHWGLECGPQVRLSTCKDPRHFTRCNGANPVWTANASPECELYCHCSEDAGTPPPAYGKEHPPQIPPIRPVSPLNLNGKKGGKVKREELFVA</sequence>
<proteinExistence type="predicted"/>
<evidence type="ECO:0000313" key="3">
    <source>
        <dbReference type="EMBL" id="PSS23491.1"/>
    </source>
</evidence>
<name>A0A2T3B9H2_AMORE</name>
<dbReference type="AlphaFoldDB" id="A0A2T3B9H2"/>
<evidence type="ECO:0000313" key="4">
    <source>
        <dbReference type="Proteomes" id="UP000241818"/>
    </source>
</evidence>
<dbReference type="GeneID" id="36575497"/>
<feature type="region of interest" description="Disordered" evidence="1">
    <location>
        <begin position="81"/>
        <end position="106"/>
    </location>
</feature>
<dbReference type="InParanoid" id="A0A2T3B9H2"/>
<protein>
    <submittedName>
        <fullName evidence="3">Uncharacterized protein</fullName>
    </submittedName>
</protein>
<evidence type="ECO:0000256" key="2">
    <source>
        <dbReference type="SAM" id="SignalP"/>
    </source>
</evidence>
<accession>A0A2T3B9H2</accession>
<evidence type="ECO:0000256" key="1">
    <source>
        <dbReference type="SAM" id="MobiDB-lite"/>
    </source>
</evidence>
<keyword evidence="4" id="KW-1185">Reference proteome</keyword>
<keyword evidence="2" id="KW-0732">Signal</keyword>
<organism evidence="3 4">
    <name type="scientific">Amorphotheca resinae ATCC 22711</name>
    <dbReference type="NCBI Taxonomy" id="857342"/>
    <lineage>
        <taxon>Eukaryota</taxon>
        <taxon>Fungi</taxon>
        <taxon>Dikarya</taxon>
        <taxon>Ascomycota</taxon>
        <taxon>Pezizomycotina</taxon>
        <taxon>Leotiomycetes</taxon>
        <taxon>Helotiales</taxon>
        <taxon>Amorphothecaceae</taxon>
        <taxon>Amorphotheca</taxon>
    </lineage>
</organism>